<dbReference type="InterPro" id="IPR041492">
    <property type="entry name" value="HAD_2"/>
</dbReference>
<gene>
    <name evidence="1" type="ordered locus">Rumal_0981</name>
</gene>
<dbReference type="RefSeq" id="WP_013497685.1">
    <property type="nucleotide sequence ID" value="NC_014833.1"/>
</dbReference>
<organism evidence="1 2">
    <name type="scientific">Ruminococcus albus (strain ATCC 27210 / DSM 20455 / JCM 14654 / NCDO 2250 / 7)</name>
    <dbReference type="NCBI Taxonomy" id="697329"/>
    <lineage>
        <taxon>Bacteria</taxon>
        <taxon>Bacillati</taxon>
        <taxon>Bacillota</taxon>
        <taxon>Clostridia</taxon>
        <taxon>Eubacteriales</taxon>
        <taxon>Oscillospiraceae</taxon>
        <taxon>Ruminococcus</taxon>
    </lineage>
</organism>
<evidence type="ECO:0000313" key="2">
    <source>
        <dbReference type="Proteomes" id="UP000006919"/>
    </source>
</evidence>
<proteinExistence type="predicted"/>
<dbReference type="HOGENOM" id="CLU_045011_13_3_9"/>
<reference evidence="1 2" key="1">
    <citation type="journal article" date="2011" name="J. Bacteriol.">
        <title>Complete genome of the cellulolytic ruminal bacterium Ruminococcus albus 7.</title>
        <authorList>
            <person name="Suen G."/>
            <person name="Stevenson D.M."/>
            <person name="Bruce D.C."/>
            <person name="Chertkov O."/>
            <person name="Copeland A."/>
            <person name="Cheng J.F."/>
            <person name="Detter C."/>
            <person name="Detter J.C."/>
            <person name="Goodwin L.A."/>
            <person name="Han C.S."/>
            <person name="Hauser L.J."/>
            <person name="Ivanova N.N."/>
            <person name="Kyrpides N.C."/>
            <person name="Land M.L."/>
            <person name="Lapidus A."/>
            <person name="Lucas S."/>
            <person name="Ovchinnikova G."/>
            <person name="Pitluck S."/>
            <person name="Tapia R."/>
            <person name="Woyke T."/>
            <person name="Boyum J."/>
            <person name="Mead D."/>
            <person name="Weimer P.J."/>
        </authorList>
    </citation>
    <scope>NUCLEOTIDE SEQUENCE [LARGE SCALE GENOMIC DNA]</scope>
    <source>
        <strain evidence="2">ATCC 27210 / DSM 20455 / JCM 14654 / NCDO 2250 / 7</strain>
    </source>
</reference>
<evidence type="ECO:0000313" key="1">
    <source>
        <dbReference type="EMBL" id="ADU21507.1"/>
    </source>
</evidence>
<dbReference type="AlphaFoldDB" id="E6UBV6"/>
<sequence>MKINGLIFDMDGLMVDTEKLLTRFWREAAAFYGWEMKQEHVLGIRSLAGKYAGPKLQREISPDFDYAKVRLKRIELMNAYIEKNGIEKKPGLDELIAYGKDSGMRLAVATATDNIRTKLYLESIGVYHHFDKVVCGNMVKSSKPDPDIYITASAELGLPPAECIALEDSPNGIKSAKGAGCVPVFVPDLSQPDDEISGLMYACCETLAHVIPVIEELNK</sequence>
<dbReference type="STRING" id="697329.Rumal_0981"/>
<dbReference type="InterPro" id="IPR006439">
    <property type="entry name" value="HAD-SF_hydro_IA"/>
</dbReference>
<dbReference type="Gene3D" id="1.10.150.240">
    <property type="entry name" value="Putative phosphatase, domain 2"/>
    <property type="match status" value="1"/>
</dbReference>
<protein>
    <submittedName>
        <fullName evidence="1">HAD-superfamily hydrolase, subfamily IA, variant 3</fullName>
    </submittedName>
</protein>
<dbReference type="SFLD" id="SFLDG01129">
    <property type="entry name" value="C1.5:_HAD__Beta-PGM__Phosphata"/>
    <property type="match status" value="1"/>
</dbReference>
<dbReference type="InterPro" id="IPR023198">
    <property type="entry name" value="PGP-like_dom2"/>
</dbReference>
<dbReference type="Gene3D" id="3.40.50.1000">
    <property type="entry name" value="HAD superfamily/HAD-like"/>
    <property type="match status" value="1"/>
</dbReference>
<dbReference type="GO" id="GO:0016787">
    <property type="term" value="F:hydrolase activity"/>
    <property type="evidence" value="ECO:0007669"/>
    <property type="project" value="UniProtKB-KW"/>
</dbReference>
<dbReference type="PANTHER" id="PTHR18901">
    <property type="entry name" value="2-DEOXYGLUCOSE-6-PHOSPHATE PHOSPHATASE 2"/>
    <property type="match status" value="1"/>
</dbReference>
<keyword evidence="1" id="KW-0378">Hydrolase</keyword>
<dbReference type="eggNOG" id="COG0637">
    <property type="taxonomic scope" value="Bacteria"/>
</dbReference>
<dbReference type="PANTHER" id="PTHR18901:SF38">
    <property type="entry name" value="PSEUDOURIDINE-5'-PHOSPHATASE"/>
    <property type="match status" value="1"/>
</dbReference>
<dbReference type="PRINTS" id="PR00413">
    <property type="entry name" value="HADHALOGNASE"/>
</dbReference>
<dbReference type="NCBIfam" id="TIGR01509">
    <property type="entry name" value="HAD-SF-IA-v3"/>
    <property type="match status" value="1"/>
</dbReference>
<dbReference type="EMBL" id="CP002403">
    <property type="protein sequence ID" value="ADU21507.1"/>
    <property type="molecule type" value="Genomic_DNA"/>
</dbReference>
<dbReference type="InterPro" id="IPR036412">
    <property type="entry name" value="HAD-like_sf"/>
</dbReference>
<dbReference type="SFLD" id="SFLDS00003">
    <property type="entry name" value="Haloacid_Dehalogenase"/>
    <property type="match status" value="1"/>
</dbReference>
<dbReference type="KEGG" id="ral:Rumal_0981"/>
<dbReference type="InterPro" id="IPR023214">
    <property type="entry name" value="HAD_sf"/>
</dbReference>
<dbReference type="SUPFAM" id="SSF56784">
    <property type="entry name" value="HAD-like"/>
    <property type="match status" value="1"/>
</dbReference>
<accession>E6UBV6</accession>
<dbReference type="Pfam" id="PF13419">
    <property type="entry name" value="HAD_2"/>
    <property type="match status" value="1"/>
</dbReference>
<dbReference type="OrthoDB" id="9797743at2"/>
<dbReference type="Proteomes" id="UP000006919">
    <property type="component" value="Chromosome"/>
</dbReference>
<name>E6UBV6_RUMA7</name>